<sequence length="249" mass="27486">MAPIVTFALLAASLLGAMSAPVSHDAKVGIAALHTKYACFSTIDTEPFHHSACGDIEHSSSHAVVAISAARFGNSKHKSSTCGKYVKINRPDSESTHYKYKKLTDDAEEDEDDYDYTSKPDWKPESEPESEPESKPESKPTGHHTERNCRGRGTWFSDTRGSCEVDFSQEEVIIALSKAQWGEQRGPDYQCFKKVRVSVKGDPSNSVVARVVDTCPHHYCSYGQLGLSQVSFRNFAPILQGVFLECSFV</sequence>
<comment type="caution">
    <text evidence="4">The sequence shown here is derived from an EMBL/GenBank/DDBJ whole genome shotgun (WGS) entry which is preliminary data.</text>
</comment>
<evidence type="ECO:0000313" key="5">
    <source>
        <dbReference type="Proteomes" id="UP000723463"/>
    </source>
</evidence>
<evidence type="ECO:0000256" key="2">
    <source>
        <dbReference type="SAM" id="MobiDB-lite"/>
    </source>
</evidence>
<dbReference type="PANTHER" id="PTHR31836:SF28">
    <property type="entry name" value="SRCR DOMAIN-CONTAINING PROTEIN-RELATED"/>
    <property type="match status" value="1"/>
</dbReference>
<dbReference type="Proteomes" id="UP000723463">
    <property type="component" value="Unassembled WGS sequence"/>
</dbReference>
<dbReference type="SUPFAM" id="SSF50685">
    <property type="entry name" value="Barwin-like endoglucanases"/>
    <property type="match status" value="1"/>
</dbReference>
<dbReference type="PANTHER" id="PTHR31836">
    <property type="match status" value="1"/>
</dbReference>
<gene>
    <name evidence="4" type="ORF">EC957_005005</name>
</gene>
<dbReference type="AlphaFoldDB" id="A0A9P6FED4"/>
<dbReference type="InterPro" id="IPR036908">
    <property type="entry name" value="RlpA-like_sf"/>
</dbReference>
<evidence type="ECO:0000313" key="4">
    <source>
        <dbReference type="EMBL" id="KAF9549013.1"/>
    </source>
</evidence>
<evidence type="ECO:0000256" key="1">
    <source>
        <dbReference type="ARBA" id="ARBA00022729"/>
    </source>
</evidence>
<evidence type="ECO:0000256" key="3">
    <source>
        <dbReference type="SAM" id="SignalP"/>
    </source>
</evidence>
<organism evidence="4 5">
    <name type="scientific">Mortierella hygrophila</name>
    <dbReference type="NCBI Taxonomy" id="979708"/>
    <lineage>
        <taxon>Eukaryota</taxon>
        <taxon>Fungi</taxon>
        <taxon>Fungi incertae sedis</taxon>
        <taxon>Mucoromycota</taxon>
        <taxon>Mortierellomycotina</taxon>
        <taxon>Mortierellomycetes</taxon>
        <taxon>Mortierellales</taxon>
        <taxon>Mortierellaceae</taxon>
        <taxon>Mortierella</taxon>
    </lineage>
</organism>
<dbReference type="Gene3D" id="2.40.40.10">
    <property type="entry name" value="RlpA-like domain"/>
    <property type="match status" value="1"/>
</dbReference>
<accession>A0A9P6FED4</accession>
<name>A0A9P6FED4_9FUNG</name>
<feature type="region of interest" description="Disordered" evidence="2">
    <location>
        <begin position="99"/>
        <end position="151"/>
    </location>
</feature>
<dbReference type="EMBL" id="JAAAXW010000023">
    <property type="protein sequence ID" value="KAF9549013.1"/>
    <property type="molecule type" value="Genomic_DNA"/>
</dbReference>
<keyword evidence="5" id="KW-1185">Reference proteome</keyword>
<proteinExistence type="predicted"/>
<feature type="compositionally biased region" description="Acidic residues" evidence="2">
    <location>
        <begin position="106"/>
        <end position="115"/>
    </location>
</feature>
<reference evidence="4" key="1">
    <citation type="journal article" date="2020" name="Fungal Divers.">
        <title>Resolving the Mortierellaceae phylogeny through synthesis of multi-gene phylogenetics and phylogenomics.</title>
        <authorList>
            <person name="Vandepol N."/>
            <person name="Liber J."/>
            <person name="Desiro A."/>
            <person name="Na H."/>
            <person name="Kennedy M."/>
            <person name="Barry K."/>
            <person name="Grigoriev I.V."/>
            <person name="Miller A.N."/>
            <person name="O'Donnell K."/>
            <person name="Stajich J.E."/>
            <person name="Bonito G."/>
        </authorList>
    </citation>
    <scope>NUCLEOTIDE SEQUENCE</scope>
    <source>
        <strain evidence="4">NRRL 2591</strain>
    </source>
</reference>
<feature type="signal peptide" evidence="3">
    <location>
        <begin position="1"/>
        <end position="19"/>
    </location>
</feature>
<dbReference type="InterPro" id="IPR051477">
    <property type="entry name" value="Expansin_CellWall"/>
</dbReference>
<keyword evidence="1 3" id="KW-0732">Signal</keyword>
<feature type="chain" id="PRO_5040154689" evidence="3">
    <location>
        <begin position="20"/>
        <end position="249"/>
    </location>
</feature>
<protein>
    <submittedName>
        <fullName evidence="4">Uncharacterized protein</fullName>
    </submittedName>
</protein>
<feature type="compositionally biased region" description="Basic and acidic residues" evidence="2">
    <location>
        <begin position="116"/>
        <end position="149"/>
    </location>
</feature>
<dbReference type="CDD" id="cd22191">
    <property type="entry name" value="DPBB_RlpA_EXP_N-like"/>
    <property type="match status" value="1"/>
</dbReference>